<keyword evidence="3" id="KW-1185">Reference proteome</keyword>
<dbReference type="Proteomes" id="UP000265848">
    <property type="component" value="Unassembled WGS sequence"/>
</dbReference>
<evidence type="ECO:0000313" key="3">
    <source>
        <dbReference type="Proteomes" id="UP000265848"/>
    </source>
</evidence>
<feature type="domain" description="VOC" evidence="1">
    <location>
        <begin position="2"/>
        <end position="115"/>
    </location>
</feature>
<sequence length="117" mass="12536">MAVLRITANLGTADPTALSAFYAGLFGMDVAMDLGFIVTLQANARQSPQLSFASQGGSGTPVPDLSIEVDALDPVLERARAGELPLEYGPVEEPWGVVRMMLRDPEGRLVNVLTHKR</sequence>
<accession>A0A399IZ94</accession>
<proteinExistence type="predicted"/>
<gene>
    <name evidence="2" type="ORF">DL237_11575</name>
</gene>
<dbReference type="AlphaFoldDB" id="A0A399IZ94"/>
<evidence type="ECO:0000259" key="1">
    <source>
        <dbReference type="PROSITE" id="PS51819"/>
    </source>
</evidence>
<dbReference type="RefSeq" id="WP_119399226.1">
    <property type="nucleotide sequence ID" value="NZ_QWJJ01000009.1"/>
</dbReference>
<reference evidence="2 3" key="1">
    <citation type="submission" date="2018-08" db="EMBL/GenBank/DDBJ databases">
        <title>Pseudooceanicola sediminis CY03 in the family Rhodobacteracea.</title>
        <authorList>
            <person name="Zhang Y.-J."/>
        </authorList>
    </citation>
    <scope>NUCLEOTIDE SEQUENCE [LARGE SCALE GENOMIC DNA]</scope>
    <source>
        <strain evidence="2 3">CY03</strain>
    </source>
</reference>
<organism evidence="2 3">
    <name type="scientific">Pseudooceanicola sediminis</name>
    <dbReference type="NCBI Taxonomy" id="2211117"/>
    <lineage>
        <taxon>Bacteria</taxon>
        <taxon>Pseudomonadati</taxon>
        <taxon>Pseudomonadota</taxon>
        <taxon>Alphaproteobacteria</taxon>
        <taxon>Rhodobacterales</taxon>
        <taxon>Paracoccaceae</taxon>
        <taxon>Pseudooceanicola</taxon>
    </lineage>
</organism>
<evidence type="ECO:0000313" key="2">
    <source>
        <dbReference type="EMBL" id="RII38508.1"/>
    </source>
</evidence>
<comment type="caution">
    <text evidence="2">The sequence shown here is derived from an EMBL/GenBank/DDBJ whole genome shotgun (WGS) entry which is preliminary data.</text>
</comment>
<dbReference type="SUPFAM" id="SSF54593">
    <property type="entry name" value="Glyoxalase/Bleomycin resistance protein/Dihydroxybiphenyl dioxygenase"/>
    <property type="match status" value="1"/>
</dbReference>
<dbReference type="PROSITE" id="PS51819">
    <property type="entry name" value="VOC"/>
    <property type="match status" value="1"/>
</dbReference>
<dbReference type="EMBL" id="QWJJ01000009">
    <property type="protein sequence ID" value="RII38508.1"/>
    <property type="molecule type" value="Genomic_DNA"/>
</dbReference>
<dbReference type="Gene3D" id="3.10.180.10">
    <property type="entry name" value="2,3-Dihydroxybiphenyl 1,2-Dioxygenase, domain 1"/>
    <property type="match status" value="1"/>
</dbReference>
<dbReference type="InterPro" id="IPR037523">
    <property type="entry name" value="VOC_core"/>
</dbReference>
<dbReference type="OrthoDB" id="9798201at2"/>
<protein>
    <submittedName>
        <fullName evidence="2">Glyoxalase</fullName>
    </submittedName>
</protein>
<dbReference type="InterPro" id="IPR029068">
    <property type="entry name" value="Glyas_Bleomycin-R_OHBP_Dase"/>
</dbReference>
<name>A0A399IZ94_9RHOB</name>